<evidence type="ECO:0000256" key="1">
    <source>
        <dbReference type="ARBA" id="ARBA00004141"/>
    </source>
</evidence>
<name>A0ABR1KLA4_9PEZI</name>
<keyword evidence="3 6" id="KW-1133">Transmembrane helix</keyword>
<reference evidence="8 9" key="1">
    <citation type="submission" date="2024-04" db="EMBL/GenBank/DDBJ databases">
        <title>Phyllosticta paracitricarpa is synonymous to the EU quarantine fungus P. citricarpa based on phylogenomic analyses.</title>
        <authorList>
            <consortium name="Lawrence Berkeley National Laboratory"/>
            <person name="Van Ingen-Buijs V.A."/>
            <person name="Van Westerhoven A.C."/>
            <person name="Haridas S."/>
            <person name="Skiadas P."/>
            <person name="Martin F."/>
            <person name="Groenewald J.Z."/>
            <person name="Crous P.W."/>
            <person name="Seidl M.F."/>
        </authorList>
    </citation>
    <scope>NUCLEOTIDE SEQUENCE [LARGE SCALE GENOMIC DNA]</scope>
    <source>
        <strain evidence="8 9">CBS 123371</strain>
    </source>
</reference>
<feature type="transmembrane region" description="Helical" evidence="6">
    <location>
        <begin position="83"/>
        <end position="108"/>
    </location>
</feature>
<evidence type="ECO:0000256" key="6">
    <source>
        <dbReference type="SAM" id="Phobius"/>
    </source>
</evidence>
<feature type="transmembrane region" description="Helical" evidence="6">
    <location>
        <begin position="186"/>
        <end position="204"/>
    </location>
</feature>
<sequence length="226" mass="25707">MTVAQVDLSLRFTTTSKGSGSNPQPGLYSRFIVTGTPGLDDLFIILAIIFLIPQTFAMMMQVESGWGEHSYLLTLYQLNRNQMYRYQFIILDSIVAFFTKLSICWLVLRMTAGATTFGRQYPVIVQSIPCWPVANYWHLETRPRGCFNLFAWIISTSCIETSTDFVVALVPVPLVYIVRIGTCERMVLLALFITSVIPACFALTRTIQLIQWDMDKSPLIESDFSW</sequence>
<dbReference type="Pfam" id="PF20684">
    <property type="entry name" value="Fung_rhodopsin"/>
    <property type="match status" value="1"/>
</dbReference>
<organism evidence="8 9">
    <name type="scientific">Phyllosticta citriasiana</name>
    <dbReference type="NCBI Taxonomy" id="595635"/>
    <lineage>
        <taxon>Eukaryota</taxon>
        <taxon>Fungi</taxon>
        <taxon>Dikarya</taxon>
        <taxon>Ascomycota</taxon>
        <taxon>Pezizomycotina</taxon>
        <taxon>Dothideomycetes</taxon>
        <taxon>Dothideomycetes incertae sedis</taxon>
        <taxon>Botryosphaeriales</taxon>
        <taxon>Phyllostictaceae</taxon>
        <taxon>Phyllosticta</taxon>
    </lineage>
</organism>
<proteinExistence type="inferred from homology"/>
<evidence type="ECO:0000256" key="3">
    <source>
        <dbReference type="ARBA" id="ARBA00022989"/>
    </source>
</evidence>
<dbReference type="Proteomes" id="UP001363622">
    <property type="component" value="Unassembled WGS sequence"/>
</dbReference>
<comment type="caution">
    <text evidence="8">The sequence shown here is derived from an EMBL/GenBank/DDBJ whole genome shotgun (WGS) entry which is preliminary data.</text>
</comment>
<dbReference type="EMBL" id="JBBPHU010000006">
    <property type="protein sequence ID" value="KAK7516862.1"/>
    <property type="molecule type" value="Genomic_DNA"/>
</dbReference>
<accession>A0ABR1KLA4</accession>
<evidence type="ECO:0000313" key="8">
    <source>
        <dbReference type="EMBL" id="KAK7516862.1"/>
    </source>
</evidence>
<protein>
    <recommendedName>
        <fullName evidence="7">Rhodopsin domain-containing protein</fullName>
    </recommendedName>
</protein>
<evidence type="ECO:0000256" key="2">
    <source>
        <dbReference type="ARBA" id="ARBA00022692"/>
    </source>
</evidence>
<evidence type="ECO:0000256" key="5">
    <source>
        <dbReference type="ARBA" id="ARBA00038359"/>
    </source>
</evidence>
<comment type="similarity">
    <text evidence="5">Belongs to the SAT4 family.</text>
</comment>
<evidence type="ECO:0000256" key="4">
    <source>
        <dbReference type="ARBA" id="ARBA00023136"/>
    </source>
</evidence>
<keyword evidence="4 6" id="KW-0472">Membrane</keyword>
<comment type="subcellular location">
    <subcellularLocation>
        <location evidence="1">Membrane</location>
        <topology evidence="1">Multi-pass membrane protein</topology>
    </subcellularLocation>
</comment>
<gene>
    <name evidence="8" type="ORF">IWZ03DRAFT_415362</name>
</gene>
<keyword evidence="2 6" id="KW-0812">Transmembrane</keyword>
<evidence type="ECO:0000259" key="7">
    <source>
        <dbReference type="Pfam" id="PF20684"/>
    </source>
</evidence>
<feature type="domain" description="Rhodopsin" evidence="7">
    <location>
        <begin position="27"/>
        <end position="211"/>
    </location>
</feature>
<dbReference type="PANTHER" id="PTHR33048">
    <property type="entry name" value="PTH11-LIKE INTEGRAL MEMBRANE PROTEIN (AFU_ORTHOLOGUE AFUA_5G11245)"/>
    <property type="match status" value="1"/>
</dbReference>
<evidence type="ECO:0000313" key="9">
    <source>
        <dbReference type="Proteomes" id="UP001363622"/>
    </source>
</evidence>
<feature type="transmembrane region" description="Helical" evidence="6">
    <location>
        <begin position="42"/>
        <end position="62"/>
    </location>
</feature>
<dbReference type="InterPro" id="IPR052337">
    <property type="entry name" value="SAT4-like"/>
</dbReference>
<keyword evidence="9" id="KW-1185">Reference proteome</keyword>
<dbReference type="PANTHER" id="PTHR33048:SF129">
    <property type="entry name" value="INTEGRAL MEMBRANE PROTEIN-RELATED"/>
    <property type="match status" value="1"/>
</dbReference>
<dbReference type="InterPro" id="IPR049326">
    <property type="entry name" value="Rhodopsin_dom_fungi"/>
</dbReference>